<gene>
    <name evidence="1" type="ORF">NEMBOFW57_010829</name>
</gene>
<dbReference type="EMBL" id="JAHCVI010000006">
    <property type="protein sequence ID" value="KAG7284456.1"/>
    <property type="molecule type" value="Genomic_DNA"/>
</dbReference>
<dbReference type="PANTHER" id="PTHR35006">
    <property type="entry name" value="GLYOXALASE FAMILY PROTEIN (AFU_ORTHOLOGUE AFUA_5G14830)"/>
    <property type="match status" value="1"/>
</dbReference>
<organism evidence="1 2">
    <name type="scientific">Staphylotrichum longicolle</name>
    <dbReference type="NCBI Taxonomy" id="669026"/>
    <lineage>
        <taxon>Eukaryota</taxon>
        <taxon>Fungi</taxon>
        <taxon>Dikarya</taxon>
        <taxon>Ascomycota</taxon>
        <taxon>Pezizomycotina</taxon>
        <taxon>Sordariomycetes</taxon>
        <taxon>Sordariomycetidae</taxon>
        <taxon>Sordariales</taxon>
        <taxon>Chaetomiaceae</taxon>
        <taxon>Staphylotrichum</taxon>
    </lineage>
</organism>
<evidence type="ECO:0000313" key="2">
    <source>
        <dbReference type="Proteomes" id="UP001197093"/>
    </source>
</evidence>
<dbReference type="Gene3D" id="3.10.180.10">
    <property type="entry name" value="2,3-Dihydroxybiphenyl 1,2-Dioxygenase, domain 1"/>
    <property type="match status" value="1"/>
</dbReference>
<proteinExistence type="predicted"/>
<keyword evidence="2" id="KW-1185">Reference proteome</keyword>
<sequence>MTIAHTGIKTTAASHAAVVAWYEAALAPLGYKRAMAYLDDAVVGFADSTGNIDWWITSAAAAPPGVPAPAHADVTSIPPTHTAFGAKDRAAVEAFHKAAVAAGGKCNGEPGVRAHFGPTYFAAFVIDPAGNNIEAVSTVAA</sequence>
<dbReference type="Proteomes" id="UP001197093">
    <property type="component" value="Unassembled WGS sequence"/>
</dbReference>
<dbReference type="AlphaFoldDB" id="A0AAD4ENG6"/>
<accession>A0AAD4ENG6</accession>
<dbReference type="InterPro" id="IPR029068">
    <property type="entry name" value="Glyas_Bleomycin-R_OHBP_Dase"/>
</dbReference>
<protein>
    <submittedName>
        <fullName evidence="1">Uncharacterized protein</fullName>
    </submittedName>
</protein>
<dbReference type="SUPFAM" id="SSF54593">
    <property type="entry name" value="Glyoxalase/Bleomycin resistance protein/Dihydroxybiphenyl dioxygenase"/>
    <property type="match status" value="1"/>
</dbReference>
<dbReference type="PANTHER" id="PTHR35006:SF2">
    <property type="entry name" value="GLYOXALASE FAMILY PROTEIN (AFU_ORTHOLOGUE AFUA_5G14830)"/>
    <property type="match status" value="1"/>
</dbReference>
<comment type="caution">
    <text evidence="1">The sequence shown here is derived from an EMBL/GenBank/DDBJ whole genome shotgun (WGS) entry which is preliminary data.</text>
</comment>
<name>A0AAD4ENG6_9PEZI</name>
<dbReference type="CDD" id="cd07262">
    <property type="entry name" value="VOC_like"/>
    <property type="match status" value="1"/>
</dbReference>
<reference evidence="1" key="1">
    <citation type="submission" date="2023-02" db="EMBL/GenBank/DDBJ databases">
        <authorList>
            <person name="Palmer J.M."/>
        </authorList>
    </citation>
    <scope>NUCLEOTIDE SEQUENCE</scope>
    <source>
        <strain evidence="1">FW57</strain>
    </source>
</reference>
<evidence type="ECO:0000313" key="1">
    <source>
        <dbReference type="EMBL" id="KAG7284456.1"/>
    </source>
</evidence>